<protein>
    <submittedName>
        <fullName evidence="6">Uncharacterized protein</fullName>
    </submittedName>
</protein>
<dbReference type="GO" id="GO:0071786">
    <property type="term" value="P:endoplasmic reticulum tubular network organization"/>
    <property type="evidence" value="ECO:0007669"/>
    <property type="project" value="TreeGrafter"/>
</dbReference>
<comment type="subcellular location">
    <subcellularLocation>
        <location evidence="1">Membrane</location>
        <topology evidence="1">Multi-pass membrane protein</topology>
    </subcellularLocation>
</comment>
<dbReference type="PANTHER" id="PTHR12703:SF3">
    <property type="entry name" value="ABR032WP"/>
    <property type="match status" value="1"/>
</dbReference>
<accession>H2AX71</accession>
<dbReference type="GO" id="GO:0005783">
    <property type="term" value="C:endoplasmic reticulum"/>
    <property type="evidence" value="ECO:0007669"/>
    <property type="project" value="TreeGrafter"/>
</dbReference>
<keyword evidence="7" id="KW-1185">Reference proteome</keyword>
<evidence type="ECO:0000256" key="3">
    <source>
        <dbReference type="ARBA" id="ARBA00022989"/>
    </source>
</evidence>
<evidence type="ECO:0000313" key="6">
    <source>
        <dbReference type="EMBL" id="CCF58971.1"/>
    </source>
</evidence>
<evidence type="ECO:0000256" key="5">
    <source>
        <dbReference type="SAM" id="Phobius"/>
    </source>
</evidence>
<evidence type="ECO:0000256" key="2">
    <source>
        <dbReference type="ARBA" id="ARBA00022692"/>
    </source>
</evidence>
<dbReference type="GO" id="GO:0061024">
    <property type="term" value="P:membrane organization"/>
    <property type="evidence" value="ECO:0007669"/>
    <property type="project" value="TreeGrafter"/>
</dbReference>
<dbReference type="GeneID" id="13884439"/>
<organism evidence="6 7">
    <name type="scientific">Kazachstania africana (strain ATCC 22294 / BCRC 22015 / CBS 2517 / CECT 1963 / NBRC 1671 / NRRL Y-8276)</name>
    <name type="common">Yeast</name>
    <name type="synonym">Kluyveromyces africanus</name>
    <dbReference type="NCBI Taxonomy" id="1071382"/>
    <lineage>
        <taxon>Eukaryota</taxon>
        <taxon>Fungi</taxon>
        <taxon>Dikarya</taxon>
        <taxon>Ascomycota</taxon>
        <taxon>Saccharomycotina</taxon>
        <taxon>Saccharomycetes</taxon>
        <taxon>Saccharomycetales</taxon>
        <taxon>Saccharomycetaceae</taxon>
        <taxon>Kazachstania</taxon>
    </lineage>
</organism>
<reference evidence="6 7" key="1">
    <citation type="journal article" date="2011" name="Proc. Natl. Acad. Sci. U.S.A.">
        <title>Evolutionary erosion of yeast sex chromosomes by mating-type switching accidents.</title>
        <authorList>
            <person name="Gordon J.L."/>
            <person name="Armisen D."/>
            <person name="Proux-Wera E."/>
            <person name="Oheigeartaigh S.S."/>
            <person name="Byrne K.P."/>
            <person name="Wolfe K.H."/>
        </authorList>
    </citation>
    <scope>NUCLEOTIDE SEQUENCE [LARGE SCALE GENOMIC DNA]</scope>
    <source>
        <strain evidence="7">ATCC 22294 / BCRC 22015 / CBS 2517 / CECT 1963 / NBRC 1671 / NRRL Y-8276</strain>
    </source>
</reference>
<evidence type="ECO:0000256" key="4">
    <source>
        <dbReference type="ARBA" id="ARBA00023136"/>
    </source>
</evidence>
<feature type="transmembrane region" description="Helical" evidence="5">
    <location>
        <begin position="26"/>
        <end position="54"/>
    </location>
</feature>
<gene>
    <name evidence="6" type="primary">KAFR0F03750</name>
    <name evidence="6" type="ORF">KAFR_0F03750</name>
</gene>
<dbReference type="InParanoid" id="H2AX71"/>
<feature type="transmembrane region" description="Helical" evidence="5">
    <location>
        <begin position="210"/>
        <end position="226"/>
    </location>
</feature>
<evidence type="ECO:0000256" key="1">
    <source>
        <dbReference type="ARBA" id="ARBA00004141"/>
    </source>
</evidence>
<name>H2AX71_KAZAF</name>
<dbReference type="PANTHER" id="PTHR12703">
    <property type="entry name" value="TRANSMEMBRANE PROTEIN 33"/>
    <property type="match status" value="1"/>
</dbReference>
<evidence type="ECO:0000313" key="7">
    <source>
        <dbReference type="Proteomes" id="UP000005220"/>
    </source>
</evidence>
<dbReference type="RefSeq" id="XP_003958106.1">
    <property type="nucleotide sequence ID" value="XM_003958057.1"/>
</dbReference>
<feature type="transmembrane region" description="Helical" evidence="5">
    <location>
        <begin position="128"/>
        <end position="147"/>
    </location>
</feature>
<dbReference type="GO" id="GO:0016020">
    <property type="term" value="C:membrane"/>
    <property type="evidence" value="ECO:0007669"/>
    <property type="project" value="UniProtKB-SubCell"/>
</dbReference>
<sequence>MTRTIQVIRKKSEAKNLSDPLQRQKLAWTIGHVLTLGCGVLFSVTYFFHVLLFFKYRSWKWLFLRANKGYSIIHGGRWYHHVLRGSPTILFRLSLIGVFVTWAVTFIQDYQGSNPTWNDLLGVENFQALLIALLWFVGGGRSFYKLLPFMILSYMHLINKNNEFKKDSKDEDVKVTRENVKLLHLIAYSEVLVAVTLLLDAILFKTGTSGFMFVIYCCIYWLRLNFSPYAQVTLLRILSKFDKKIPPAHKHKWNTVKKFFFMRMKQHEKRKDIAKRTA</sequence>
<dbReference type="OrthoDB" id="5581259at2759"/>
<dbReference type="EMBL" id="HE650826">
    <property type="protein sequence ID" value="CCF58971.1"/>
    <property type="molecule type" value="Genomic_DNA"/>
</dbReference>
<dbReference type="FunCoup" id="H2AX71">
    <property type="interactions" value="78"/>
</dbReference>
<feature type="transmembrane region" description="Helical" evidence="5">
    <location>
        <begin position="89"/>
        <end position="108"/>
    </location>
</feature>
<dbReference type="KEGG" id="kaf:KAFR_0F03750"/>
<dbReference type="AlphaFoldDB" id="H2AX71"/>
<dbReference type="InterPro" id="IPR051645">
    <property type="entry name" value="PER33/POM33_regulator"/>
</dbReference>
<dbReference type="Proteomes" id="UP000005220">
    <property type="component" value="Chromosome 6"/>
</dbReference>
<keyword evidence="4 5" id="KW-0472">Membrane</keyword>
<dbReference type="eggNOG" id="ENOG502QRJ1">
    <property type="taxonomic scope" value="Eukaryota"/>
</dbReference>
<proteinExistence type="predicted"/>
<keyword evidence="2 5" id="KW-0812">Transmembrane</keyword>
<keyword evidence="3 5" id="KW-1133">Transmembrane helix</keyword>
<dbReference type="HOGENOM" id="CLU_074989_0_0_1"/>